<dbReference type="PROSITE" id="PS50181">
    <property type="entry name" value="FBOX"/>
    <property type="match status" value="1"/>
</dbReference>
<dbReference type="Pfam" id="PF25499">
    <property type="entry name" value="Beta-prop_pof12"/>
    <property type="match status" value="1"/>
</dbReference>
<dbReference type="OrthoDB" id="3219396at2759"/>
<dbReference type="EMBL" id="KV750771">
    <property type="protein sequence ID" value="OCL03293.1"/>
    <property type="molecule type" value="Genomic_DNA"/>
</dbReference>
<dbReference type="Gene3D" id="1.20.1280.50">
    <property type="match status" value="1"/>
</dbReference>
<dbReference type="InterPro" id="IPR036322">
    <property type="entry name" value="WD40_repeat_dom_sf"/>
</dbReference>
<dbReference type="SUPFAM" id="SSF50978">
    <property type="entry name" value="WD40 repeat-like"/>
    <property type="match status" value="1"/>
</dbReference>
<feature type="region of interest" description="Disordered" evidence="1">
    <location>
        <begin position="772"/>
        <end position="826"/>
    </location>
</feature>
<keyword evidence="4" id="KW-1185">Reference proteome</keyword>
<dbReference type="Gene3D" id="2.130.10.10">
    <property type="entry name" value="YVTN repeat-like/Quinoprotein amine dehydrogenase"/>
    <property type="match status" value="1"/>
</dbReference>
<name>A0A8E2ERD7_9PEZI</name>
<feature type="compositionally biased region" description="Basic and acidic residues" evidence="1">
    <location>
        <begin position="817"/>
        <end position="826"/>
    </location>
</feature>
<proteinExistence type="predicted"/>
<accession>A0A8E2ERD7</accession>
<evidence type="ECO:0000259" key="2">
    <source>
        <dbReference type="PROSITE" id="PS50181"/>
    </source>
</evidence>
<organism evidence="3 4">
    <name type="scientific">Glonium stellatum</name>
    <dbReference type="NCBI Taxonomy" id="574774"/>
    <lineage>
        <taxon>Eukaryota</taxon>
        <taxon>Fungi</taxon>
        <taxon>Dikarya</taxon>
        <taxon>Ascomycota</taxon>
        <taxon>Pezizomycotina</taxon>
        <taxon>Dothideomycetes</taxon>
        <taxon>Pleosporomycetidae</taxon>
        <taxon>Gloniales</taxon>
        <taxon>Gloniaceae</taxon>
        <taxon>Glonium</taxon>
    </lineage>
</organism>
<dbReference type="SUPFAM" id="SSF81383">
    <property type="entry name" value="F-box domain"/>
    <property type="match status" value="1"/>
</dbReference>
<sequence>MPKRSYDGLQRDERPTKIARSDTIDRLSQLSDELLLRILSFVPISTLSLCQRLSHKYYGIAGDSQLWKAAYYNRFVRPRASRLPGLKDAETSSDHLFYSSKLSKWLDEEHLVRRGQETNWKRQYKLRHNWSQGKCAVSEIHVSERPPMPPLLVRMHESVIFTVDSIAGLRAWSSKDRQLLASIKLGPEAGRATPPTSLAVNSSEQETPYLRAIVGFEDGHFSVYKLQTDAKRFIELYCHAPSSNGMLSAVAYASSYLLTMTEGQLLSLYKFSEAPEERRTIEILDPPRLVYSLRSHTVWPPLSLAIRPSSQSITASIAYALPTYFSGWSVGIQEMRLTPEGELVESRLASAANESFHSLASLSSPSTRSSSPSPSQDRASTSRSDSIFSKPTSLSYSHPYLLASHPDNTLTLYLVTSTSSSLSISPGSRLWGHTSSVSGAYVGGKGKAVSVSSHGDELRVWELEGGMASSAARRRLVAGELSVRIRPEEGVSSKDLDVLSNAISQRGSGLGLALEHKFEDLSITRGWVGFDEENVIVLREKSQGSQALVVMEVVGMVATEATPEEEATVVEATAAASDRQPVTLVVDTDTCQGTAPKARSATIAERLVILAETAHQRLQTSVFATSASSPATSKPHALTRLLLPIASPTSTTSRHLNTLEILSLEEFRPQTRYLMQRVVLLQLLHYTQNAWTSFRRATPNPIRRRNCDCSSALAVPALTGRQVHHHAGLMQQDPLPATRRTQRRDASALLLLPQHIEIPPCMLVPLYIPPIQPAPRSQQKPTPRRRKFLPRTTRCAARCEPCEPADDDLPDPPGPLPRHESRTQRA</sequence>
<feature type="compositionally biased region" description="Low complexity" evidence="1">
    <location>
        <begin position="360"/>
        <end position="382"/>
    </location>
</feature>
<dbReference type="InterPro" id="IPR015943">
    <property type="entry name" value="WD40/YVTN_repeat-like_dom_sf"/>
</dbReference>
<dbReference type="Proteomes" id="UP000250140">
    <property type="component" value="Unassembled WGS sequence"/>
</dbReference>
<reference evidence="3 4" key="1">
    <citation type="journal article" date="2016" name="Nat. Commun.">
        <title>Ectomycorrhizal ecology is imprinted in the genome of the dominant symbiotic fungus Cenococcum geophilum.</title>
        <authorList>
            <consortium name="DOE Joint Genome Institute"/>
            <person name="Peter M."/>
            <person name="Kohler A."/>
            <person name="Ohm R.A."/>
            <person name="Kuo A."/>
            <person name="Krutzmann J."/>
            <person name="Morin E."/>
            <person name="Arend M."/>
            <person name="Barry K.W."/>
            <person name="Binder M."/>
            <person name="Choi C."/>
            <person name="Clum A."/>
            <person name="Copeland A."/>
            <person name="Grisel N."/>
            <person name="Haridas S."/>
            <person name="Kipfer T."/>
            <person name="LaButti K."/>
            <person name="Lindquist E."/>
            <person name="Lipzen A."/>
            <person name="Maire R."/>
            <person name="Meier B."/>
            <person name="Mihaltcheva S."/>
            <person name="Molinier V."/>
            <person name="Murat C."/>
            <person name="Poggeler S."/>
            <person name="Quandt C.A."/>
            <person name="Sperisen C."/>
            <person name="Tritt A."/>
            <person name="Tisserant E."/>
            <person name="Crous P.W."/>
            <person name="Henrissat B."/>
            <person name="Nehls U."/>
            <person name="Egli S."/>
            <person name="Spatafora J.W."/>
            <person name="Grigoriev I.V."/>
            <person name="Martin F.M."/>
        </authorList>
    </citation>
    <scope>NUCLEOTIDE SEQUENCE [LARGE SCALE GENOMIC DNA]</scope>
    <source>
        <strain evidence="3 4">CBS 207.34</strain>
    </source>
</reference>
<feature type="region of interest" description="Disordered" evidence="1">
    <location>
        <begin position="360"/>
        <end position="390"/>
    </location>
</feature>
<dbReference type="InterPro" id="IPR036047">
    <property type="entry name" value="F-box-like_dom_sf"/>
</dbReference>
<evidence type="ECO:0000313" key="4">
    <source>
        <dbReference type="Proteomes" id="UP000250140"/>
    </source>
</evidence>
<dbReference type="AlphaFoldDB" id="A0A8E2ERD7"/>
<evidence type="ECO:0000256" key="1">
    <source>
        <dbReference type="SAM" id="MobiDB-lite"/>
    </source>
</evidence>
<gene>
    <name evidence="3" type="ORF">AOQ84DRAFT_227658</name>
</gene>
<evidence type="ECO:0000313" key="3">
    <source>
        <dbReference type="EMBL" id="OCL03293.1"/>
    </source>
</evidence>
<feature type="domain" description="F-box" evidence="2">
    <location>
        <begin position="24"/>
        <end position="70"/>
    </location>
</feature>
<protein>
    <recommendedName>
        <fullName evidence="2">F-box domain-containing protein</fullName>
    </recommendedName>
</protein>
<dbReference type="InterPro" id="IPR001810">
    <property type="entry name" value="F-box_dom"/>
</dbReference>